<keyword evidence="2" id="KW-1133">Transmembrane helix</keyword>
<keyword evidence="2" id="KW-0472">Membrane</keyword>
<keyword evidence="2" id="KW-0812">Transmembrane</keyword>
<dbReference type="EMBL" id="HBFX01028235">
    <property type="protein sequence ID" value="CAD8964805.1"/>
    <property type="molecule type" value="Transcribed_RNA"/>
</dbReference>
<sequence length="704" mass="78534">MPPLAPQHIDLGLQGLHLPRLQLDERHELLPLRLHPLLARPNLCYHARLCTVEFLLQTVLRARQLGHTLKLFCVLLGHVGKLGGRLLDLRFPGLEFPRVLQLELLQLCLQFLRYRVDAHPLQHLQVHLLPKLEHLHVPRPRLELLEPCFFHLLALQELKVLLAQQLLVLSKVLLLVLELIDALSEAAEAEVREDDRVREVGGELAVDKAPDLVHLEGDDDVELVEALLFEGLKLLDLGLCLLEGGVHDLVLLDEALLVLLQRLHRLLKLPKHLLLVQPLLPELAHLLIEGRVAPRGAELLLLLLLLLVEVRHVAVVVALLLVLLPLWIYIQAAGDRKTGRMVVHVFETVDDIVQTQLDIVWRLCINLSTAYRIYGLVSALAHKLVNASIKDLDTKLTSVANLLYTLMLIFVRGGTPDATLVSGTALSLFTLLHKMNGESLLLSKLAKGFQDLNENRLTKFEFALFLIKAMEKFLSSDVQYNWVEHMVGEPDFAPDVHEEEHVHPRALDGDPDQYINNPSFLATPDDGPVWEVNNFSENNRKEAVKAEHSRELMPLKHSSKFGHDGLGQFRQKYVKNKGAYDRGLTATSGSKVARASSTLAFATPTKRSRAAAAPRQLPGGRSGQRPIPPQPPQQSWSQSLYNPADAFASAAISAINTFAEPPTWAQQQQKEHVRQTSSPGGPVPIPSGPNSKRGFDLFQMSGMA</sequence>
<feature type="region of interest" description="Disordered" evidence="1">
    <location>
        <begin position="598"/>
        <end position="638"/>
    </location>
</feature>
<dbReference type="AlphaFoldDB" id="A0A7S1H4Q9"/>
<evidence type="ECO:0000313" key="3">
    <source>
        <dbReference type="EMBL" id="CAD8964805.1"/>
    </source>
</evidence>
<feature type="transmembrane region" description="Helical" evidence="2">
    <location>
        <begin position="299"/>
        <end position="330"/>
    </location>
</feature>
<proteinExistence type="predicted"/>
<reference evidence="3" key="1">
    <citation type="submission" date="2021-01" db="EMBL/GenBank/DDBJ databases">
        <authorList>
            <person name="Corre E."/>
            <person name="Pelletier E."/>
            <person name="Niang G."/>
            <person name="Scheremetjew M."/>
            <person name="Finn R."/>
            <person name="Kale V."/>
            <person name="Holt S."/>
            <person name="Cochrane G."/>
            <person name="Meng A."/>
            <person name="Brown T."/>
            <person name="Cohen L."/>
        </authorList>
    </citation>
    <scope>NUCLEOTIDE SEQUENCE</scope>
    <source>
        <strain evidence="3">CCMP644</strain>
    </source>
</reference>
<organism evidence="3">
    <name type="scientific">Hemiselmis andersenii</name>
    <name type="common">Cryptophyte alga</name>
    <dbReference type="NCBI Taxonomy" id="464988"/>
    <lineage>
        <taxon>Eukaryota</taxon>
        <taxon>Cryptophyceae</taxon>
        <taxon>Cryptomonadales</taxon>
        <taxon>Hemiselmidaceae</taxon>
        <taxon>Hemiselmis</taxon>
    </lineage>
</organism>
<evidence type="ECO:0000256" key="1">
    <source>
        <dbReference type="SAM" id="MobiDB-lite"/>
    </source>
</evidence>
<gene>
    <name evidence="3" type="ORF">HAND00432_LOCUS17026</name>
</gene>
<accession>A0A7S1H4Q9</accession>
<evidence type="ECO:0000256" key="2">
    <source>
        <dbReference type="SAM" id="Phobius"/>
    </source>
</evidence>
<name>A0A7S1H4Q9_HEMAN</name>
<protein>
    <submittedName>
        <fullName evidence="3">Uncharacterized protein</fullName>
    </submittedName>
</protein>
<feature type="region of interest" description="Disordered" evidence="1">
    <location>
        <begin position="662"/>
        <end position="695"/>
    </location>
</feature>